<dbReference type="Proteomes" id="UP001244552">
    <property type="component" value="Unassembled WGS sequence"/>
</dbReference>
<sequence>MVVDPGGANGKFARAGFAGTPAEVWPGNRTILGQIAADGADVMATDGIEVGRPSWRLPCGNHAATAAVRFCWDGETHQRKGLEPCIVSRARR</sequence>
<gene>
    <name evidence="1" type="ORF">QO018_005544</name>
</gene>
<keyword evidence="2" id="KW-1185">Reference proteome</keyword>
<proteinExistence type="predicted"/>
<dbReference type="EMBL" id="JAUSVU010000029">
    <property type="protein sequence ID" value="MDQ0536647.1"/>
    <property type="molecule type" value="Genomic_DNA"/>
</dbReference>
<protein>
    <submittedName>
        <fullName evidence="1">Uncharacterized protein</fullName>
    </submittedName>
</protein>
<name>A0ABU0MT61_9PROT</name>
<organism evidence="1 2">
    <name type="scientific">Azospirillum picis</name>
    <dbReference type="NCBI Taxonomy" id="488438"/>
    <lineage>
        <taxon>Bacteria</taxon>
        <taxon>Pseudomonadati</taxon>
        <taxon>Pseudomonadota</taxon>
        <taxon>Alphaproteobacteria</taxon>
        <taxon>Rhodospirillales</taxon>
        <taxon>Azospirillaceae</taxon>
        <taxon>Azospirillum</taxon>
    </lineage>
</organism>
<dbReference type="Gene3D" id="3.40.190.10">
    <property type="entry name" value="Periplasmic binding protein-like II"/>
    <property type="match status" value="1"/>
</dbReference>
<evidence type="ECO:0000313" key="1">
    <source>
        <dbReference type="EMBL" id="MDQ0536647.1"/>
    </source>
</evidence>
<accession>A0ABU0MT61</accession>
<reference evidence="1 2" key="1">
    <citation type="submission" date="2023-07" db="EMBL/GenBank/DDBJ databases">
        <title>Genomic Encyclopedia of Type Strains, Phase IV (KMG-IV): sequencing the most valuable type-strain genomes for metagenomic binning, comparative biology and taxonomic classification.</title>
        <authorList>
            <person name="Goeker M."/>
        </authorList>
    </citation>
    <scope>NUCLEOTIDE SEQUENCE [LARGE SCALE GENOMIC DNA]</scope>
    <source>
        <strain evidence="1 2">DSM 19922</strain>
    </source>
</reference>
<evidence type="ECO:0000313" key="2">
    <source>
        <dbReference type="Proteomes" id="UP001244552"/>
    </source>
</evidence>
<comment type="caution">
    <text evidence="1">The sequence shown here is derived from an EMBL/GenBank/DDBJ whole genome shotgun (WGS) entry which is preliminary data.</text>
</comment>